<name>A0A9E8SD81_9FLAO</name>
<keyword evidence="3" id="KW-1185">Reference proteome</keyword>
<feature type="signal peptide" evidence="1">
    <location>
        <begin position="1"/>
        <end position="24"/>
    </location>
</feature>
<proteinExistence type="predicted"/>
<protein>
    <submittedName>
        <fullName evidence="2">Uncharacterized protein</fullName>
    </submittedName>
</protein>
<dbReference type="EMBL" id="CP113088">
    <property type="protein sequence ID" value="WAC00949.1"/>
    <property type="molecule type" value="Genomic_DNA"/>
</dbReference>
<evidence type="ECO:0000313" key="2">
    <source>
        <dbReference type="EMBL" id="WAC00949.1"/>
    </source>
</evidence>
<dbReference type="Proteomes" id="UP001164705">
    <property type="component" value="Chromosome"/>
</dbReference>
<dbReference type="AlphaFoldDB" id="A0A9E8SD81"/>
<organism evidence="2 3">
    <name type="scientific">Lacinutrix neustonica</name>
    <dbReference type="NCBI Taxonomy" id="2980107"/>
    <lineage>
        <taxon>Bacteria</taxon>
        <taxon>Pseudomonadati</taxon>
        <taxon>Bacteroidota</taxon>
        <taxon>Flavobacteriia</taxon>
        <taxon>Flavobacteriales</taxon>
        <taxon>Flavobacteriaceae</taxon>
        <taxon>Lacinutrix</taxon>
    </lineage>
</organism>
<feature type="chain" id="PRO_5039140338" evidence="1">
    <location>
        <begin position="25"/>
        <end position="106"/>
    </location>
</feature>
<keyword evidence="1" id="KW-0732">Signal</keyword>
<evidence type="ECO:0000313" key="3">
    <source>
        <dbReference type="Proteomes" id="UP001164705"/>
    </source>
</evidence>
<sequence>MKQFYSKFVLILVTILMFSAFGSAQNGKSLWSKTTQNQLSKKAQVFRKTQPKKANYYQLDINSLKDMLQTAPDRKTNQNSNLIISFPTADDTFESFRISEASVMAP</sequence>
<accession>A0A9E8SD81</accession>
<dbReference type="KEGG" id="lnu:N7U66_12105"/>
<evidence type="ECO:0000256" key="1">
    <source>
        <dbReference type="SAM" id="SignalP"/>
    </source>
</evidence>
<reference evidence="2" key="1">
    <citation type="submission" date="2022-11" db="EMBL/GenBank/DDBJ databases">
        <title>Lacinutrix neustonica HL-RS19T sp. nov., isolated from the surface microlayer sample of brackish Lake Shihwa.</title>
        <authorList>
            <person name="Choi J.Y."/>
            <person name="Hwang C.Y."/>
        </authorList>
    </citation>
    <scope>NUCLEOTIDE SEQUENCE</scope>
    <source>
        <strain evidence="2">HL-RS19</strain>
    </source>
</reference>
<dbReference type="RefSeq" id="WP_267675497.1">
    <property type="nucleotide sequence ID" value="NZ_CP113088.1"/>
</dbReference>
<gene>
    <name evidence="2" type="ORF">N7U66_12105</name>
</gene>